<evidence type="ECO:0000256" key="1">
    <source>
        <dbReference type="SAM" id="Phobius"/>
    </source>
</evidence>
<dbReference type="Gene3D" id="2.60.40.1120">
    <property type="entry name" value="Carboxypeptidase-like, regulatory domain"/>
    <property type="match status" value="1"/>
</dbReference>
<dbReference type="AlphaFoldDB" id="A0AAJ5W8T6"/>
<organism evidence="2 3">
    <name type="scientific">Candidatus Pedobacter colombiensis</name>
    <dbReference type="NCBI Taxonomy" id="3121371"/>
    <lineage>
        <taxon>Bacteria</taxon>
        <taxon>Pseudomonadati</taxon>
        <taxon>Bacteroidota</taxon>
        <taxon>Sphingobacteriia</taxon>
        <taxon>Sphingobacteriales</taxon>
        <taxon>Sphingobacteriaceae</taxon>
        <taxon>Pedobacter</taxon>
    </lineage>
</organism>
<dbReference type="GO" id="GO:0004180">
    <property type="term" value="F:carboxypeptidase activity"/>
    <property type="evidence" value="ECO:0007669"/>
    <property type="project" value="UniProtKB-KW"/>
</dbReference>
<name>A0AAJ5W8T6_9SPHI</name>
<gene>
    <name evidence="2" type="ORF">P0Y49_20385</name>
</gene>
<dbReference type="Pfam" id="PF13715">
    <property type="entry name" value="CarbopepD_reg_2"/>
    <property type="match status" value="1"/>
</dbReference>
<dbReference type="Proteomes" id="UP001214530">
    <property type="component" value="Chromosome"/>
</dbReference>
<evidence type="ECO:0000313" key="3">
    <source>
        <dbReference type="Proteomes" id="UP001214530"/>
    </source>
</evidence>
<dbReference type="EMBL" id="CP119313">
    <property type="protein sequence ID" value="WEK19139.1"/>
    <property type="molecule type" value="Genomic_DNA"/>
</dbReference>
<protein>
    <submittedName>
        <fullName evidence="2">Carboxypeptidase-like regulatory domain-containing protein</fullName>
    </submittedName>
</protein>
<keyword evidence="1" id="KW-0472">Membrane</keyword>
<keyword evidence="1" id="KW-1133">Transmembrane helix</keyword>
<evidence type="ECO:0000313" key="2">
    <source>
        <dbReference type="EMBL" id="WEK19139.1"/>
    </source>
</evidence>
<proteinExistence type="predicted"/>
<keyword evidence="2" id="KW-0378">Hydrolase</keyword>
<reference evidence="2" key="1">
    <citation type="submission" date="2023-03" db="EMBL/GenBank/DDBJ databases">
        <title>Andean soil-derived lignocellulolytic bacterial consortium as a source of novel taxa and putative plastic-active enzymes.</title>
        <authorList>
            <person name="Diaz-Garcia L."/>
            <person name="Chuvochina M."/>
            <person name="Feuerriegel G."/>
            <person name="Bunk B."/>
            <person name="Sproer C."/>
            <person name="Streit W.R."/>
            <person name="Rodriguez L.M."/>
            <person name="Overmann J."/>
            <person name="Jimenez D.J."/>
        </authorList>
    </citation>
    <scope>NUCLEOTIDE SEQUENCE</scope>
    <source>
        <strain evidence="2">MAG 3858</strain>
    </source>
</reference>
<keyword evidence="2" id="KW-0121">Carboxypeptidase</keyword>
<feature type="transmembrane region" description="Helical" evidence="1">
    <location>
        <begin position="83"/>
        <end position="102"/>
    </location>
</feature>
<accession>A0AAJ5W8T6</accession>
<sequence length="432" mass="47178">MNNDWLDIGVLEDYLDGKLDAKTMNRVEREALDDPFVAEALAGLSESPKRSLQSISLLQKQLHERIAEHQSVKKTSVITWQRLSIAATAAVMFVAVSIMFWMRENNLQKELAGRPKKVDVTIASTVGTEAPAVVPTSPVLAAESADKRTEKEIDRAIKAAKTNTYAARVKRKANTITSTDTAAKQLNEIAVVGYGRQMKRDITASMSVVAAAPLQNTLSGKVVDQNGGQPLPGVSVRVVGTNLNAVTDTNGMFKINADTSIKEGKIRVNYIGFKAAELLATVNQPVAVALVPSNMSLNEVVVTGYGQLKKERDVDSFKVNGKPSGQVANIRIRGMSTIPTTSNAKMVSNPIGGWDKLFEYIKTNNAFEKEPKVGQTVELSFKIDKEGTPMAIKIVKGADEKYEQEAIRLILNGPKWEKPEKASSRMTFKIDF</sequence>
<dbReference type="InterPro" id="IPR008969">
    <property type="entry name" value="CarboxyPept-like_regulatory"/>
</dbReference>
<keyword evidence="1" id="KW-0812">Transmembrane</keyword>
<dbReference type="SUPFAM" id="SSF49464">
    <property type="entry name" value="Carboxypeptidase regulatory domain-like"/>
    <property type="match status" value="1"/>
</dbReference>
<keyword evidence="2" id="KW-0645">Protease</keyword>